<keyword evidence="8" id="KW-1185">Reference proteome</keyword>
<accession>A0A5C8PGN2</accession>
<gene>
    <name evidence="7" type="ORF">FHP25_24295</name>
</gene>
<keyword evidence="4 5" id="KW-0472">Membrane</keyword>
<sequence>MSTAKAEDVGRARMDCTALPQAVMGYVVRFTGRHQIVLALLSVCVFLLSTMPLELQRRIVNDAIKAGMTETVLWSALVYAGVALGAQVLKLILNLYRAWLSERSIRALRRRIYSLSPSTSPERNPPATTGTQISMILDEAVPIGGFVGISVSEPLLQGGIMVSVIGYMVYLETYMALLSLLFLVPQFVFVPLMQRAINHRAEMRIRTLREVSSAIVAETSLPAIVKEEDERRIEHIFTLNMGIYKLKYSMHLLMHVMHHLAVAAALGVGGWFATTGRVDVGTVVAVVSGLGKLKDPWDDIVNWSREFSAVSVKYRLFVEAARRLAAVTPIGKTT</sequence>
<evidence type="ECO:0000256" key="4">
    <source>
        <dbReference type="ARBA" id="ARBA00023136"/>
    </source>
</evidence>
<name>A0A5C8PGN2_9HYPH</name>
<evidence type="ECO:0000256" key="3">
    <source>
        <dbReference type="ARBA" id="ARBA00022989"/>
    </source>
</evidence>
<dbReference type="SUPFAM" id="SSF90123">
    <property type="entry name" value="ABC transporter transmembrane region"/>
    <property type="match status" value="1"/>
</dbReference>
<dbReference type="InterPro" id="IPR036640">
    <property type="entry name" value="ABC1_TM_sf"/>
</dbReference>
<dbReference type="GO" id="GO:0140359">
    <property type="term" value="F:ABC-type transporter activity"/>
    <property type="evidence" value="ECO:0007669"/>
    <property type="project" value="InterPro"/>
</dbReference>
<keyword evidence="2 5" id="KW-0812">Transmembrane</keyword>
<dbReference type="Gene3D" id="1.20.1560.10">
    <property type="entry name" value="ABC transporter type 1, transmembrane domain"/>
    <property type="match status" value="1"/>
</dbReference>
<dbReference type="Pfam" id="PF00664">
    <property type="entry name" value="ABC_membrane"/>
    <property type="match status" value="1"/>
</dbReference>
<dbReference type="PROSITE" id="PS50929">
    <property type="entry name" value="ABC_TM1F"/>
    <property type="match status" value="1"/>
</dbReference>
<dbReference type="GO" id="GO:0005886">
    <property type="term" value="C:plasma membrane"/>
    <property type="evidence" value="ECO:0007669"/>
    <property type="project" value="UniProtKB-SubCell"/>
</dbReference>
<keyword evidence="3 5" id="KW-1133">Transmembrane helix</keyword>
<keyword evidence="7" id="KW-0547">Nucleotide-binding</keyword>
<dbReference type="OrthoDB" id="9760920at2"/>
<dbReference type="GO" id="GO:0005524">
    <property type="term" value="F:ATP binding"/>
    <property type="evidence" value="ECO:0007669"/>
    <property type="project" value="UniProtKB-KW"/>
</dbReference>
<evidence type="ECO:0000256" key="5">
    <source>
        <dbReference type="SAM" id="Phobius"/>
    </source>
</evidence>
<dbReference type="RefSeq" id="WP_147849575.1">
    <property type="nucleotide sequence ID" value="NZ_VDUZ01000031.1"/>
</dbReference>
<dbReference type="Proteomes" id="UP000321638">
    <property type="component" value="Unassembled WGS sequence"/>
</dbReference>
<feature type="transmembrane region" description="Helical" evidence="5">
    <location>
        <begin position="252"/>
        <end position="273"/>
    </location>
</feature>
<organism evidence="7 8">
    <name type="scientific">Vineibacter terrae</name>
    <dbReference type="NCBI Taxonomy" id="2586908"/>
    <lineage>
        <taxon>Bacteria</taxon>
        <taxon>Pseudomonadati</taxon>
        <taxon>Pseudomonadota</taxon>
        <taxon>Alphaproteobacteria</taxon>
        <taxon>Hyphomicrobiales</taxon>
        <taxon>Vineibacter</taxon>
    </lineage>
</organism>
<dbReference type="EMBL" id="VDUZ01000031">
    <property type="protein sequence ID" value="TXL72677.1"/>
    <property type="molecule type" value="Genomic_DNA"/>
</dbReference>
<keyword evidence="7" id="KW-0067">ATP-binding</keyword>
<proteinExistence type="predicted"/>
<protein>
    <submittedName>
        <fullName evidence="7">ABC transporter ATP-binding protein</fullName>
    </submittedName>
</protein>
<feature type="domain" description="ABC transmembrane type-1" evidence="6">
    <location>
        <begin position="36"/>
        <end position="309"/>
    </location>
</feature>
<feature type="transmembrane region" description="Helical" evidence="5">
    <location>
        <begin position="36"/>
        <end position="53"/>
    </location>
</feature>
<evidence type="ECO:0000256" key="1">
    <source>
        <dbReference type="ARBA" id="ARBA00004651"/>
    </source>
</evidence>
<reference evidence="7 8" key="1">
    <citation type="submission" date="2019-06" db="EMBL/GenBank/DDBJ databases">
        <title>New taxonomy in bacterial strain CC-CFT640, isolated from vineyard.</title>
        <authorList>
            <person name="Lin S.-Y."/>
            <person name="Tsai C.-F."/>
            <person name="Young C.-C."/>
        </authorList>
    </citation>
    <scope>NUCLEOTIDE SEQUENCE [LARGE SCALE GENOMIC DNA]</scope>
    <source>
        <strain evidence="7 8">CC-CFT640</strain>
    </source>
</reference>
<evidence type="ECO:0000256" key="2">
    <source>
        <dbReference type="ARBA" id="ARBA00022692"/>
    </source>
</evidence>
<evidence type="ECO:0000313" key="8">
    <source>
        <dbReference type="Proteomes" id="UP000321638"/>
    </source>
</evidence>
<feature type="transmembrane region" description="Helical" evidence="5">
    <location>
        <begin position="73"/>
        <end position="96"/>
    </location>
</feature>
<evidence type="ECO:0000313" key="7">
    <source>
        <dbReference type="EMBL" id="TXL72677.1"/>
    </source>
</evidence>
<comment type="caution">
    <text evidence="7">The sequence shown here is derived from an EMBL/GenBank/DDBJ whole genome shotgun (WGS) entry which is preliminary data.</text>
</comment>
<dbReference type="InterPro" id="IPR011527">
    <property type="entry name" value="ABC1_TM_dom"/>
</dbReference>
<feature type="transmembrane region" description="Helical" evidence="5">
    <location>
        <begin position="174"/>
        <end position="193"/>
    </location>
</feature>
<evidence type="ECO:0000259" key="6">
    <source>
        <dbReference type="PROSITE" id="PS50929"/>
    </source>
</evidence>
<dbReference type="AlphaFoldDB" id="A0A5C8PGN2"/>
<comment type="subcellular location">
    <subcellularLocation>
        <location evidence="1">Cell membrane</location>
        <topology evidence="1">Multi-pass membrane protein</topology>
    </subcellularLocation>
</comment>